<dbReference type="Proteomes" id="UP000727490">
    <property type="component" value="Unassembled WGS sequence"/>
</dbReference>
<dbReference type="InterPro" id="IPR018060">
    <property type="entry name" value="HTH_AraC"/>
</dbReference>
<dbReference type="Pfam" id="PF02311">
    <property type="entry name" value="AraC_binding"/>
    <property type="match status" value="1"/>
</dbReference>
<dbReference type="EMBL" id="RPHB01000002">
    <property type="protein sequence ID" value="MBW3467038.1"/>
    <property type="molecule type" value="Genomic_DNA"/>
</dbReference>
<proteinExistence type="predicted"/>
<sequence length="285" mass="33210">MDKSNQKSTLLPILDIGNFQANNLEGLCILDHSIEGKSKIDPPHKHDFFLFFLIEKGGGYHRIDFTSYPVSNKQLHILNPGQVHDWELDQKTRGYQLMIGKNEFEEMGGILYFLSLYQVKSPVLQLLDEEFMIFHHEFLQILNESKLPKPDKGIVRFRCNIIIKLIIREIEKITTQHHRPLIPELLLKYLSDIDEFYKKEKSMVFYAEKLNITPNYLNIICKKHLGKTAYSLIKSRISLEAKRLLSISNITVKELAFELGFQDPANFSKFFREETGTSPSDFRSK</sequence>
<dbReference type="Pfam" id="PF12833">
    <property type="entry name" value="HTH_18"/>
    <property type="match status" value="1"/>
</dbReference>
<organism evidence="3 4">
    <name type="scientific">Arthrospiribacter ruber</name>
    <dbReference type="NCBI Taxonomy" id="2487934"/>
    <lineage>
        <taxon>Bacteria</taxon>
        <taxon>Pseudomonadati</taxon>
        <taxon>Bacteroidota</taxon>
        <taxon>Cytophagia</taxon>
        <taxon>Cytophagales</taxon>
        <taxon>Cyclobacteriaceae</taxon>
        <taxon>Arthrospiribacter</taxon>
    </lineage>
</organism>
<keyword evidence="1" id="KW-0238">DNA-binding</keyword>
<dbReference type="SMART" id="SM00342">
    <property type="entry name" value="HTH_ARAC"/>
    <property type="match status" value="1"/>
</dbReference>
<gene>
    <name evidence="3" type="ORF">EGN73_04335</name>
</gene>
<protein>
    <submittedName>
        <fullName evidence="3">AraC family transcriptional regulator</fullName>
    </submittedName>
</protein>
<reference evidence="3 4" key="1">
    <citation type="journal article" date="2020" name="Syst. Appl. Microbiol.">
        <title>Arthrospiribacter ruber gen. nov., sp. nov., a novel bacterium isolated from Arthrospira cultures.</title>
        <authorList>
            <person name="Waleron M."/>
            <person name="Misztak A."/>
            <person name="Waleron M.M."/>
            <person name="Furmaniak M."/>
            <person name="Mrozik A."/>
            <person name="Waleron K."/>
        </authorList>
    </citation>
    <scope>NUCLEOTIDE SEQUENCE [LARGE SCALE GENOMIC DNA]</scope>
    <source>
        <strain evidence="3 4">DPMB0001</strain>
    </source>
</reference>
<keyword evidence="4" id="KW-1185">Reference proteome</keyword>
<accession>A0A951ITM1</accession>
<dbReference type="InterPro" id="IPR003313">
    <property type="entry name" value="AraC-bd"/>
</dbReference>
<feature type="domain" description="HTH araC/xylS-type" evidence="2">
    <location>
        <begin position="187"/>
        <end position="285"/>
    </location>
</feature>
<dbReference type="RefSeq" id="WP_219287247.1">
    <property type="nucleotide sequence ID" value="NZ_RPHB01000002.1"/>
</dbReference>
<evidence type="ECO:0000259" key="2">
    <source>
        <dbReference type="PROSITE" id="PS01124"/>
    </source>
</evidence>
<dbReference type="GO" id="GO:0003700">
    <property type="term" value="F:DNA-binding transcription factor activity"/>
    <property type="evidence" value="ECO:0007669"/>
    <property type="project" value="InterPro"/>
</dbReference>
<dbReference type="PANTHER" id="PTHR43280">
    <property type="entry name" value="ARAC-FAMILY TRANSCRIPTIONAL REGULATOR"/>
    <property type="match status" value="1"/>
</dbReference>
<comment type="caution">
    <text evidence="3">The sequence shown here is derived from an EMBL/GenBank/DDBJ whole genome shotgun (WGS) entry which is preliminary data.</text>
</comment>
<dbReference type="PANTHER" id="PTHR43280:SF32">
    <property type="entry name" value="TRANSCRIPTIONAL REGULATORY PROTEIN"/>
    <property type="match status" value="1"/>
</dbReference>
<evidence type="ECO:0000313" key="4">
    <source>
        <dbReference type="Proteomes" id="UP000727490"/>
    </source>
</evidence>
<dbReference type="AlphaFoldDB" id="A0A951ITM1"/>
<evidence type="ECO:0000313" key="3">
    <source>
        <dbReference type="EMBL" id="MBW3467038.1"/>
    </source>
</evidence>
<dbReference type="GO" id="GO:0043565">
    <property type="term" value="F:sequence-specific DNA binding"/>
    <property type="evidence" value="ECO:0007669"/>
    <property type="project" value="InterPro"/>
</dbReference>
<evidence type="ECO:0000256" key="1">
    <source>
        <dbReference type="ARBA" id="ARBA00023125"/>
    </source>
</evidence>
<dbReference type="PROSITE" id="PS01124">
    <property type="entry name" value="HTH_ARAC_FAMILY_2"/>
    <property type="match status" value="1"/>
</dbReference>
<name>A0A951ITM1_9BACT</name>